<comment type="similarity">
    <text evidence="3">Belongs to the transpeptidase family.</text>
</comment>
<keyword evidence="13" id="KW-0961">Cell wall biogenesis/degradation</keyword>
<dbReference type="PANTHER" id="PTHR30627">
    <property type="entry name" value="PEPTIDOGLYCAN D,D-TRANSPEPTIDASE"/>
    <property type="match status" value="1"/>
</dbReference>
<dbReference type="GO" id="GO:0071555">
    <property type="term" value="P:cell wall organization"/>
    <property type="evidence" value="ECO:0007669"/>
    <property type="project" value="UniProtKB-KW"/>
</dbReference>
<name>A0A537LJF0_9BACT</name>
<dbReference type="InterPro" id="IPR036138">
    <property type="entry name" value="PBP_dimer_sf"/>
</dbReference>
<dbReference type="GO" id="GO:0005886">
    <property type="term" value="C:plasma membrane"/>
    <property type="evidence" value="ECO:0007669"/>
    <property type="project" value="UniProtKB-SubCell"/>
</dbReference>
<evidence type="ECO:0000256" key="3">
    <source>
        <dbReference type="ARBA" id="ARBA00007171"/>
    </source>
</evidence>
<sequence length="588" mass="64201">MEFQQPLRRLFILNLIIGMLVGILVVRLWQVQVLQGASYLRQSEENRIRDYTLTAPRGIIYDRKGRPLVRNRPAFTVAVLPLELRNPPQVIQRLASILTMPPEEITARIDRNRPRLFEPVRIKRDAGPHAVAMIEENRLDLPGVIILPEPVRDYVHGKMAAHVLGYLGEIDPTELAARQVEGYKPGDLIGKAGVERAYETVLRGTDGRLRMEVDALGRPLRVLSRAPAIPGRAIVLTLDLDVQKAAYDALQASGMQAGAAIAMDPRTGDILAMASIPSYDPNLFAISISPQVWQAITTDRSKPLLNRAIAATYEPGSVFKLVTATAALDHGIVSRRTMFDAPGYFQLGQWTFGDLRAWGRIDFLTGFANSVNVVFYTLGYRLGGEELAKYAFLMGLGELTGVDLPGEINGTIPSPSTKEQMVGEPWFPGDSVNMSIGQGAVTVTPIQVARMLGGIATGGPLLQPRVVLMTYDRARSAHPSEPFMQRSVPYQDSTLAVLREGMRAVVERGSGYGARVEGLPMAGKTGSAENPRGKPHAWFAGYAPVGEPRIVVVAFVEHGFRGGISAAPVARAMLRAVFPRPADVEVPR</sequence>
<dbReference type="InterPro" id="IPR050515">
    <property type="entry name" value="Beta-lactam/transpept"/>
</dbReference>
<dbReference type="NCBIfam" id="TIGR03423">
    <property type="entry name" value="pbp2_mrdA"/>
    <property type="match status" value="1"/>
</dbReference>
<feature type="domain" description="Penicillin-binding protein dimerisation" evidence="16">
    <location>
        <begin position="53"/>
        <end position="222"/>
    </location>
</feature>
<dbReference type="EMBL" id="VBAJ01000121">
    <property type="protein sequence ID" value="TMJ08145.1"/>
    <property type="molecule type" value="Genomic_DNA"/>
</dbReference>
<dbReference type="InterPro" id="IPR012338">
    <property type="entry name" value="Beta-lactam/transpept-like"/>
</dbReference>
<gene>
    <name evidence="17" type="primary">mrdA</name>
    <name evidence="17" type="ORF">E6G99_04955</name>
</gene>
<dbReference type="Gene3D" id="3.40.710.10">
    <property type="entry name" value="DD-peptidase/beta-lactamase superfamily"/>
    <property type="match status" value="1"/>
</dbReference>
<evidence type="ECO:0000259" key="15">
    <source>
        <dbReference type="Pfam" id="PF00905"/>
    </source>
</evidence>
<evidence type="ECO:0000313" key="17">
    <source>
        <dbReference type="EMBL" id="TMJ08145.1"/>
    </source>
</evidence>
<evidence type="ECO:0000256" key="6">
    <source>
        <dbReference type="ARBA" id="ARBA00022670"/>
    </source>
</evidence>
<keyword evidence="8 17" id="KW-0378">Hydrolase</keyword>
<keyword evidence="5" id="KW-0997">Cell inner membrane</keyword>
<keyword evidence="17" id="KW-0121">Carboxypeptidase</keyword>
<dbReference type="GO" id="GO:0006508">
    <property type="term" value="P:proteolysis"/>
    <property type="evidence" value="ECO:0007669"/>
    <property type="project" value="UniProtKB-KW"/>
</dbReference>
<keyword evidence="10" id="KW-0573">Peptidoglycan synthesis</keyword>
<evidence type="ECO:0000256" key="9">
    <source>
        <dbReference type="ARBA" id="ARBA00022960"/>
    </source>
</evidence>
<dbReference type="GO" id="GO:0009252">
    <property type="term" value="P:peptidoglycan biosynthetic process"/>
    <property type="evidence" value="ECO:0007669"/>
    <property type="project" value="UniProtKB-KW"/>
</dbReference>
<dbReference type="AlphaFoldDB" id="A0A537LJF0"/>
<accession>A0A537LJF0</accession>
<dbReference type="Gene3D" id="3.30.1390.30">
    <property type="entry name" value="Penicillin-binding protein 2a, domain 3"/>
    <property type="match status" value="1"/>
</dbReference>
<evidence type="ECO:0000256" key="10">
    <source>
        <dbReference type="ARBA" id="ARBA00022984"/>
    </source>
</evidence>
<keyword evidence="4" id="KW-1003">Cell membrane</keyword>
<evidence type="ECO:0000256" key="11">
    <source>
        <dbReference type="ARBA" id="ARBA00022989"/>
    </source>
</evidence>
<dbReference type="InterPro" id="IPR005311">
    <property type="entry name" value="PBP_dimer"/>
</dbReference>
<feature type="domain" description="Penicillin-binding protein transpeptidase" evidence="15">
    <location>
        <begin position="258"/>
        <end position="574"/>
    </location>
</feature>
<dbReference type="InterPro" id="IPR017790">
    <property type="entry name" value="Penicillin-binding_protein_2"/>
</dbReference>
<keyword evidence="9" id="KW-0133">Cell shape</keyword>
<keyword evidence="12 14" id="KW-0472">Membrane</keyword>
<dbReference type="EC" id="3.4.16.4" evidence="17"/>
<dbReference type="GO" id="GO:0009002">
    <property type="term" value="F:serine-type D-Ala-D-Ala carboxypeptidase activity"/>
    <property type="evidence" value="ECO:0007669"/>
    <property type="project" value="UniProtKB-EC"/>
</dbReference>
<proteinExistence type="inferred from homology"/>
<dbReference type="Gene3D" id="3.90.1310.10">
    <property type="entry name" value="Penicillin-binding protein 2a (Domain 2)"/>
    <property type="match status" value="1"/>
</dbReference>
<evidence type="ECO:0000256" key="14">
    <source>
        <dbReference type="SAM" id="Phobius"/>
    </source>
</evidence>
<evidence type="ECO:0000256" key="8">
    <source>
        <dbReference type="ARBA" id="ARBA00022801"/>
    </source>
</evidence>
<dbReference type="PANTHER" id="PTHR30627:SF2">
    <property type="entry name" value="PEPTIDOGLYCAN D,D-TRANSPEPTIDASE MRDA"/>
    <property type="match status" value="1"/>
</dbReference>
<evidence type="ECO:0000256" key="5">
    <source>
        <dbReference type="ARBA" id="ARBA00022519"/>
    </source>
</evidence>
<evidence type="ECO:0000256" key="13">
    <source>
        <dbReference type="ARBA" id="ARBA00023316"/>
    </source>
</evidence>
<keyword evidence="6" id="KW-0645">Protease</keyword>
<comment type="caution">
    <text evidence="17">The sequence shown here is derived from an EMBL/GenBank/DDBJ whole genome shotgun (WGS) entry which is preliminary data.</text>
</comment>
<keyword evidence="11 14" id="KW-1133">Transmembrane helix</keyword>
<dbReference type="InterPro" id="IPR001460">
    <property type="entry name" value="PCN-bd_Tpept"/>
</dbReference>
<dbReference type="GO" id="GO:0008658">
    <property type="term" value="F:penicillin binding"/>
    <property type="evidence" value="ECO:0007669"/>
    <property type="project" value="InterPro"/>
</dbReference>
<evidence type="ECO:0000256" key="2">
    <source>
        <dbReference type="ARBA" id="ARBA00004236"/>
    </source>
</evidence>
<evidence type="ECO:0000313" key="18">
    <source>
        <dbReference type="Proteomes" id="UP000318661"/>
    </source>
</evidence>
<dbReference type="SUPFAM" id="SSF56601">
    <property type="entry name" value="beta-lactamase/transpeptidase-like"/>
    <property type="match status" value="1"/>
</dbReference>
<dbReference type="GO" id="GO:0008360">
    <property type="term" value="P:regulation of cell shape"/>
    <property type="evidence" value="ECO:0007669"/>
    <property type="project" value="UniProtKB-KW"/>
</dbReference>
<dbReference type="SUPFAM" id="SSF56519">
    <property type="entry name" value="Penicillin binding protein dimerisation domain"/>
    <property type="match status" value="1"/>
</dbReference>
<dbReference type="Proteomes" id="UP000318661">
    <property type="component" value="Unassembled WGS sequence"/>
</dbReference>
<evidence type="ECO:0000259" key="16">
    <source>
        <dbReference type="Pfam" id="PF03717"/>
    </source>
</evidence>
<evidence type="ECO:0000256" key="4">
    <source>
        <dbReference type="ARBA" id="ARBA00022475"/>
    </source>
</evidence>
<dbReference type="Pfam" id="PF03717">
    <property type="entry name" value="PBP_dimer"/>
    <property type="match status" value="1"/>
</dbReference>
<feature type="transmembrane region" description="Helical" evidence="14">
    <location>
        <begin position="12"/>
        <end position="29"/>
    </location>
</feature>
<comment type="subcellular location">
    <subcellularLocation>
        <location evidence="2">Cell membrane</location>
    </subcellularLocation>
    <subcellularLocation>
        <location evidence="1">Membrane</location>
        <topology evidence="1">Single-pass membrane protein</topology>
    </subcellularLocation>
</comment>
<dbReference type="Pfam" id="PF00905">
    <property type="entry name" value="Transpeptidase"/>
    <property type="match status" value="1"/>
</dbReference>
<evidence type="ECO:0000256" key="12">
    <source>
        <dbReference type="ARBA" id="ARBA00023136"/>
    </source>
</evidence>
<evidence type="ECO:0000256" key="1">
    <source>
        <dbReference type="ARBA" id="ARBA00004167"/>
    </source>
</evidence>
<reference evidence="17 18" key="1">
    <citation type="journal article" date="2019" name="Nat. Microbiol.">
        <title>Mediterranean grassland soil C-N compound turnover is dependent on rainfall and depth, and is mediated by genomically divergent microorganisms.</title>
        <authorList>
            <person name="Diamond S."/>
            <person name="Andeer P.F."/>
            <person name="Li Z."/>
            <person name="Crits-Christoph A."/>
            <person name="Burstein D."/>
            <person name="Anantharaman K."/>
            <person name="Lane K.R."/>
            <person name="Thomas B.C."/>
            <person name="Pan C."/>
            <person name="Northen T.R."/>
            <person name="Banfield J.F."/>
        </authorList>
    </citation>
    <scope>NUCLEOTIDE SEQUENCE [LARGE SCALE GENOMIC DNA]</scope>
    <source>
        <strain evidence="17">NP_2</strain>
    </source>
</reference>
<keyword evidence="7 14" id="KW-0812">Transmembrane</keyword>
<protein>
    <submittedName>
        <fullName evidence="17">Penicillin-binding protein 2</fullName>
        <ecNumber evidence="17">3.4.16.4</ecNumber>
    </submittedName>
</protein>
<organism evidence="17 18">
    <name type="scientific">Candidatus Segetimicrobium genomatis</name>
    <dbReference type="NCBI Taxonomy" id="2569760"/>
    <lineage>
        <taxon>Bacteria</taxon>
        <taxon>Bacillati</taxon>
        <taxon>Candidatus Sysuimicrobiota</taxon>
        <taxon>Candidatus Sysuimicrobiia</taxon>
        <taxon>Candidatus Sysuimicrobiales</taxon>
        <taxon>Candidatus Segetimicrobiaceae</taxon>
        <taxon>Candidatus Segetimicrobium</taxon>
    </lineage>
</organism>
<dbReference type="GO" id="GO:0071972">
    <property type="term" value="F:peptidoglycan L,D-transpeptidase activity"/>
    <property type="evidence" value="ECO:0007669"/>
    <property type="project" value="TreeGrafter"/>
</dbReference>
<evidence type="ECO:0000256" key="7">
    <source>
        <dbReference type="ARBA" id="ARBA00022692"/>
    </source>
</evidence>